<keyword evidence="1" id="KW-0812">Transmembrane</keyword>
<organism evidence="3 4">
    <name type="scientific">Massilia atriviolacea</name>
    <dbReference type="NCBI Taxonomy" id="2495579"/>
    <lineage>
        <taxon>Bacteria</taxon>
        <taxon>Pseudomonadati</taxon>
        <taxon>Pseudomonadota</taxon>
        <taxon>Betaproteobacteria</taxon>
        <taxon>Burkholderiales</taxon>
        <taxon>Oxalobacteraceae</taxon>
        <taxon>Telluria group</taxon>
        <taxon>Massilia</taxon>
    </lineage>
</organism>
<evidence type="ECO:0000259" key="2">
    <source>
        <dbReference type="Pfam" id="PF20249"/>
    </source>
</evidence>
<accession>A0A430HJE0</accession>
<dbReference type="InterPro" id="IPR048126">
    <property type="entry name" value="Toxin_VasX"/>
</dbReference>
<evidence type="ECO:0000256" key="1">
    <source>
        <dbReference type="SAM" id="Phobius"/>
    </source>
</evidence>
<name>A0A430HJE0_9BURK</name>
<dbReference type="Pfam" id="PF20249">
    <property type="entry name" value="VasX_N"/>
    <property type="match status" value="1"/>
</dbReference>
<protein>
    <recommendedName>
        <fullName evidence="2">Toxin VasX N-terminal region domain-containing protein</fullName>
    </recommendedName>
</protein>
<dbReference type="EMBL" id="RXLQ01000009">
    <property type="protein sequence ID" value="RSZ57643.1"/>
    <property type="molecule type" value="Genomic_DNA"/>
</dbReference>
<dbReference type="NCBIfam" id="NF041559">
    <property type="entry name" value="BTH_I2691_fam"/>
    <property type="match status" value="1"/>
</dbReference>
<keyword evidence="4" id="KW-1185">Reference proteome</keyword>
<comment type="caution">
    <text evidence="3">The sequence shown here is derived from an EMBL/GenBank/DDBJ whole genome shotgun (WGS) entry which is preliminary data.</text>
</comment>
<sequence>MILPLRYAAVPGDAAKSMPALPATLGDKVSDLVLDHARYAPRVLRHGYLYVLIKRAGVLYWEAYSVIDDAFLYKFPADTPPANIPEFSCDRSVCGVNASMISIDKVESVEKVYLLFTPSPMTVAKLKEYKSKADDKVAKGQMQVFDPKAWVGGSTAQKHSMKAEQLEQHVPEFMLYSLYEKAADSFLGKSIATHLFKPLSAAFAGLPAPAPDQPAPGRLGALKHKMKQTKAAAFVLHDHIGVTQELNDFRNAPLEGLQSYLAATDDYGASNEHRMQLYEAIEEVRVGFEQGIVNDMQEALDRHRESSAYLTNNRASTARTLRQMGRIAEAESLEKDIERSNKAREANYKRMIEESKQRGARQWADKYASRLDTAEMALFKKTLDQRSNAAFDTAEKRAADHLKWFEADRLVGAFDTFDPESQVMGYEFAIEAAICSFGLSGCKAGEEKIDGWVQATSIERKNLYMRGYYHNQEALYAAAKEAADAIRKEAGAVTSASEVPAATYIKALKGLVDGFKKTDSAFDEWARNQSKPFSQKWVQPSMLSKLGGKSHGLELIVFHKISEITRTVFRAGLGGKGDAILVARLSGLLFARMGSVCEKLRMEELLLKIDKSKLADGYKGRDADRNRELAERKAGGKASAQIKKELAPSLTDLVADAQEKSKLSITRADIVGKEQITNNYHQTRIGVVLGCIELIGLGEKMTHAKWDMKTALELSGSIMAVGSIVLDTYYSAAKSIREITPYKNINAIAKGGDIVRGGFKLGAGVLGAGAGFCGALLDLGKFRKEEDTILRRLYGIRAATGFVSAGLTLVAAFSYSENLMKHMARGYAEHQLRYRLYFKAGEYALKLAVRVRLLIWVARLNWIGLGLTAIEIGYILLKDDDLQNWCEKSVFRKEKKYTNWLGRSVVNVNFVNSKSEIEELEKGAQSIGVGGN</sequence>
<feature type="transmembrane region" description="Helical" evidence="1">
    <location>
        <begin position="761"/>
        <end position="782"/>
    </location>
</feature>
<feature type="domain" description="Toxin VasX N-terminal region" evidence="2">
    <location>
        <begin position="2"/>
        <end position="151"/>
    </location>
</feature>
<keyword evidence="1" id="KW-0472">Membrane</keyword>
<feature type="transmembrane region" description="Helical" evidence="1">
    <location>
        <begin position="794"/>
        <end position="815"/>
    </location>
</feature>
<dbReference type="Proteomes" id="UP000278085">
    <property type="component" value="Unassembled WGS sequence"/>
</dbReference>
<gene>
    <name evidence="3" type="ORF">EJB06_18325</name>
</gene>
<dbReference type="OrthoDB" id="8664525at2"/>
<dbReference type="CDD" id="cd20707">
    <property type="entry name" value="MIX_III"/>
    <property type="match status" value="1"/>
</dbReference>
<feature type="transmembrane region" description="Helical" evidence="1">
    <location>
        <begin position="853"/>
        <end position="877"/>
    </location>
</feature>
<dbReference type="AlphaFoldDB" id="A0A430HJE0"/>
<dbReference type="InterPro" id="IPR046864">
    <property type="entry name" value="VasX_N"/>
</dbReference>
<evidence type="ECO:0000313" key="4">
    <source>
        <dbReference type="Proteomes" id="UP000278085"/>
    </source>
</evidence>
<proteinExistence type="predicted"/>
<reference evidence="3 4" key="1">
    <citation type="submission" date="2018-12" db="EMBL/GenBank/DDBJ databases">
        <authorList>
            <person name="Yang E."/>
        </authorList>
    </citation>
    <scope>NUCLEOTIDE SEQUENCE [LARGE SCALE GENOMIC DNA]</scope>
    <source>
        <strain evidence="3 4">SOD</strain>
    </source>
</reference>
<keyword evidence="1" id="KW-1133">Transmembrane helix</keyword>
<evidence type="ECO:0000313" key="3">
    <source>
        <dbReference type="EMBL" id="RSZ57643.1"/>
    </source>
</evidence>